<dbReference type="FunFam" id="2.40.30.20:FF:000004">
    <property type="entry name" value="Riboflavin synthase, alpha subunit"/>
    <property type="match status" value="1"/>
</dbReference>
<keyword evidence="8 13" id="KW-0808">Transferase</keyword>
<evidence type="ECO:0000256" key="1">
    <source>
        <dbReference type="ARBA" id="ARBA00000968"/>
    </source>
</evidence>
<evidence type="ECO:0000313" key="14">
    <source>
        <dbReference type="Proteomes" id="UP001139336"/>
    </source>
</evidence>
<evidence type="ECO:0000259" key="12">
    <source>
        <dbReference type="PROSITE" id="PS51177"/>
    </source>
</evidence>
<dbReference type="AlphaFoldDB" id="A0A9X1QNV4"/>
<gene>
    <name evidence="13" type="ORF">L1O03_05220</name>
</gene>
<keyword evidence="9" id="KW-0677">Repeat</keyword>
<dbReference type="InterPro" id="IPR001783">
    <property type="entry name" value="Lumazine-bd"/>
</dbReference>
<comment type="caution">
    <text evidence="13">The sequence shown here is derived from an EMBL/GenBank/DDBJ whole genome shotgun (WGS) entry which is preliminary data.</text>
</comment>
<evidence type="ECO:0000256" key="3">
    <source>
        <dbReference type="ARBA" id="ARBA00004887"/>
    </source>
</evidence>
<comment type="catalytic activity">
    <reaction evidence="1">
        <text>2 6,7-dimethyl-8-(1-D-ribityl)lumazine + H(+) = 5-amino-6-(D-ribitylamino)uracil + riboflavin</text>
        <dbReference type="Rhea" id="RHEA:20772"/>
        <dbReference type="ChEBI" id="CHEBI:15378"/>
        <dbReference type="ChEBI" id="CHEBI:15934"/>
        <dbReference type="ChEBI" id="CHEBI:57986"/>
        <dbReference type="ChEBI" id="CHEBI:58201"/>
        <dbReference type="EC" id="2.5.1.9"/>
    </reaction>
</comment>
<comment type="function">
    <text evidence="2">Catalyzes the dismutation of two molecules of 6,7-dimethyl-8-ribityllumazine, resulting in the formation of riboflavin and 5-amino-6-(D-ribitylamino)uracil.</text>
</comment>
<keyword evidence="7" id="KW-0686">Riboflavin biosynthesis</keyword>
<comment type="subunit">
    <text evidence="4">Homotrimer.</text>
</comment>
<evidence type="ECO:0000256" key="11">
    <source>
        <dbReference type="PROSITE-ProRule" id="PRU00524"/>
    </source>
</evidence>
<dbReference type="FunFam" id="2.40.30.20:FF:000003">
    <property type="entry name" value="Riboflavin synthase, alpha subunit"/>
    <property type="match status" value="1"/>
</dbReference>
<evidence type="ECO:0000256" key="10">
    <source>
        <dbReference type="NCBIfam" id="TIGR00187"/>
    </source>
</evidence>
<comment type="pathway">
    <text evidence="3">Cofactor biosynthesis; riboflavin biosynthesis; riboflavin from 2-hydroxy-3-oxobutyl phosphate and 5-amino-6-(D-ribitylamino)uracil: step 2/2.</text>
</comment>
<dbReference type="Pfam" id="PF00677">
    <property type="entry name" value="Lum_binding"/>
    <property type="match status" value="2"/>
</dbReference>
<dbReference type="Proteomes" id="UP001139336">
    <property type="component" value="Unassembled WGS sequence"/>
</dbReference>
<evidence type="ECO:0000256" key="2">
    <source>
        <dbReference type="ARBA" id="ARBA00002803"/>
    </source>
</evidence>
<dbReference type="GO" id="GO:0004746">
    <property type="term" value="F:riboflavin synthase activity"/>
    <property type="evidence" value="ECO:0007669"/>
    <property type="project" value="UniProtKB-UniRule"/>
</dbReference>
<evidence type="ECO:0000256" key="8">
    <source>
        <dbReference type="ARBA" id="ARBA00022679"/>
    </source>
</evidence>
<feature type="domain" description="Lumazine-binding" evidence="12">
    <location>
        <begin position="1"/>
        <end position="96"/>
    </location>
</feature>
<dbReference type="CDD" id="cd00402">
    <property type="entry name" value="Riboflavin_synthase_like"/>
    <property type="match status" value="1"/>
</dbReference>
<dbReference type="PANTHER" id="PTHR21098:SF12">
    <property type="entry name" value="RIBOFLAVIN SYNTHASE"/>
    <property type="match status" value="1"/>
</dbReference>
<keyword evidence="14" id="KW-1185">Reference proteome</keyword>
<dbReference type="InterPro" id="IPR017938">
    <property type="entry name" value="Riboflavin_synthase-like_b-brl"/>
</dbReference>
<dbReference type="PANTHER" id="PTHR21098">
    <property type="entry name" value="RIBOFLAVIN SYNTHASE ALPHA CHAIN"/>
    <property type="match status" value="1"/>
</dbReference>
<feature type="repeat" description="Lumazine-binding" evidence="11">
    <location>
        <begin position="97"/>
        <end position="193"/>
    </location>
</feature>
<name>A0A9X1QNV4_9CORY</name>
<reference evidence="13" key="1">
    <citation type="submission" date="2022-01" db="EMBL/GenBank/DDBJ databases">
        <title>Corynebacterium sp. nov isolated from isolated from the feces of the greater white-fronted geese (Anser albifrons) at Poyang Lake, PR China.</title>
        <authorList>
            <person name="Liu Q."/>
        </authorList>
    </citation>
    <scope>NUCLEOTIDE SEQUENCE</scope>
    <source>
        <strain evidence="13">JCM 32435</strain>
    </source>
</reference>
<dbReference type="GO" id="GO:0009231">
    <property type="term" value="P:riboflavin biosynthetic process"/>
    <property type="evidence" value="ECO:0007669"/>
    <property type="project" value="UniProtKB-KW"/>
</dbReference>
<evidence type="ECO:0000256" key="7">
    <source>
        <dbReference type="ARBA" id="ARBA00022619"/>
    </source>
</evidence>
<dbReference type="RefSeq" id="WP_236118370.1">
    <property type="nucleotide sequence ID" value="NZ_JAKGSI010000002.1"/>
</dbReference>
<dbReference type="SUPFAM" id="SSF63380">
    <property type="entry name" value="Riboflavin synthase domain-like"/>
    <property type="match status" value="2"/>
</dbReference>
<dbReference type="EMBL" id="JAKGSI010000002">
    <property type="protein sequence ID" value="MCF4006579.1"/>
    <property type="molecule type" value="Genomic_DNA"/>
</dbReference>
<feature type="domain" description="Lumazine-binding" evidence="12">
    <location>
        <begin position="97"/>
        <end position="193"/>
    </location>
</feature>
<dbReference type="PROSITE" id="PS51177">
    <property type="entry name" value="LUMAZINE_BIND"/>
    <property type="match status" value="2"/>
</dbReference>
<evidence type="ECO:0000256" key="9">
    <source>
        <dbReference type="ARBA" id="ARBA00022737"/>
    </source>
</evidence>
<accession>A0A9X1QNV4</accession>
<feature type="repeat" description="Lumazine-binding" evidence="11">
    <location>
        <begin position="1"/>
        <end position="96"/>
    </location>
</feature>
<dbReference type="PIRSF" id="PIRSF000498">
    <property type="entry name" value="Riboflavin_syn_A"/>
    <property type="match status" value="1"/>
</dbReference>
<dbReference type="InterPro" id="IPR026017">
    <property type="entry name" value="Lumazine-bd_dom"/>
</dbReference>
<dbReference type="Gene3D" id="2.40.30.20">
    <property type="match status" value="2"/>
</dbReference>
<dbReference type="NCBIfam" id="NF009566">
    <property type="entry name" value="PRK13020.1"/>
    <property type="match status" value="1"/>
</dbReference>
<organism evidence="13 14">
    <name type="scientific">Corynebacterium uropygiale</name>
    <dbReference type="NCBI Taxonomy" id="1775911"/>
    <lineage>
        <taxon>Bacteria</taxon>
        <taxon>Bacillati</taxon>
        <taxon>Actinomycetota</taxon>
        <taxon>Actinomycetes</taxon>
        <taxon>Mycobacteriales</taxon>
        <taxon>Corynebacteriaceae</taxon>
        <taxon>Corynebacterium</taxon>
    </lineage>
</organism>
<evidence type="ECO:0000256" key="6">
    <source>
        <dbReference type="ARBA" id="ARBA00013950"/>
    </source>
</evidence>
<dbReference type="NCBIfam" id="TIGR00187">
    <property type="entry name" value="ribE"/>
    <property type="match status" value="1"/>
</dbReference>
<evidence type="ECO:0000313" key="13">
    <source>
        <dbReference type="EMBL" id="MCF4006579.1"/>
    </source>
</evidence>
<evidence type="ECO:0000256" key="5">
    <source>
        <dbReference type="ARBA" id="ARBA00012827"/>
    </source>
</evidence>
<dbReference type="EC" id="2.5.1.9" evidence="5 10"/>
<proteinExistence type="predicted"/>
<dbReference type="InterPro" id="IPR023366">
    <property type="entry name" value="ATP_synth_asu-like_sf"/>
</dbReference>
<protein>
    <recommendedName>
        <fullName evidence="6 10">Riboflavin synthase</fullName>
        <ecNumber evidence="5 10">2.5.1.9</ecNumber>
    </recommendedName>
</protein>
<evidence type="ECO:0000256" key="4">
    <source>
        <dbReference type="ARBA" id="ARBA00011233"/>
    </source>
</evidence>
<dbReference type="NCBIfam" id="NF006767">
    <property type="entry name" value="PRK09289.1"/>
    <property type="match status" value="1"/>
</dbReference>
<sequence>MFTGIVTAIGSIEEIISGEESIQLRIKAPGVLDDAHLGDSLAVNGVCLTVTSTEGDTFTADCMKQTLDLTTLGSLQPGDRVNIEPALAVGGRLGGHIVQGHVDTTAELISRQHTEQWDVLRFALPAAYRRYVVPQGSIALNGTSLTVSAVGEDWCEVSLIPTTLAETTHGELQVGDRVNVEVDVLGKYVERLLSAESYPRPFAEGTTD</sequence>